<dbReference type="RefSeq" id="WP_117155357.1">
    <property type="nucleotide sequence ID" value="NZ_BMLG01000010.1"/>
</dbReference>
<organism evidence="5 6">
    <name type="scientific">Paraliobacillus quinghaiensis</name>
    <dbReference type="NCBI Taxonomy" id="470815"/>
    <lineage>
        <taxon>Bacteria</taxon>
        <taxon>Bacillati</taxon>
        <taxon>Bacillota</taxon>
        <taxon>Bacilli</taxon>
        <taxon>Bacillales</taxon>
        <taxon>Bacillaceae</taxon>
        <taxon>Paraliobacillus</taxon>
    </lineage>
</organism>
<sequence length="217" mass="24530">MDKIYIKQLLESEGDEVKLTEKKAAILVAAIEIFAEKGYAATSTSEIAKQAGVAEGTIFRHYASKKELLLAIVKPGIMKLAIPYFASQVVEDVFGQGNNSFEDILREFIYNRIDFAKKNVPMIRIILQEIAFHTEMQQALKSTFLSEVYPKVEELIVDLQQKGHIKSVPIDTTIRFIITTVLGFILHQYIFSTNATFNEEVEVEHVIDLIMDGIQKS</sequence>
<dbReference type="EMBL" id="BMLG01000010">
    <property type="protein sequence ID" value="GGM33956.1"/>
    <property type="molecule type" value="Genomic_DNA"/>
</dbReference>
<dbReference type="Gene3D" id="1.10.10.60">
    <property type="entry name" value="Homeodomain-like"/>
    <property type="match status" value="1"/>
</dbReference>
<evidence type="ECO:0000256" key="1">
    <source>
        <dbReference type="ARBA" id="ARBA00022491"/>
    </source>
</evidence>
<reference evidence="5" key="2">
    <citation type="submission" date="2020-09" db="EMBL/GenBank/DDBJ databases">
        <authorList>
            <person name="Sun Q."/>
            <person name="Zhou Y."/>
        </authorList>
    </citation>
    <scope>NUCLEOTIDE SEQUENCE</scope>
    <source>
        <strain evidence="5">CGMCC 1.6333</strain>
    </source>
</reference>
<dbReference type="PANTHER" id="PTHR43479">
    <property type="entry name" value="ACREF/ENVCD OPERON REPRESSOR-RELATED"/>
    <property type="match status" value="1"/>
</dbReference>
<dbReference type="GO" id="GO:0003677">
    <property type="term" value="F:DNA binding"/>
    <property type="evidence" value="ECO:0007669"/>
    <property type="project" value="UniProtKB-UniRule"/>
</dbReference>
<keyword evidence="6" id="KW-1185">Reference proteome</keyword>
<keyword evidence="1" id="KW-0678">Repressor</keyword>
<evidence type="ECO:0000313" key="5">
    <source>
        <dbReference type="EMBL" id="GGM33956.1"/>
    </source>
</evidence>
<dbReference type="PROSITE" id="PS50977">
    <property type="entry name" value="HTH_TETR_2"/>
    <property type="match status" value="1"/>
</dbReference>
<dbReference type="InterPro" id="IPR036271">
    <property type="entry name" value="Tet_transcr_reg_TetR-rel_C_sf"/>
</dbReference>
<evidence type="ECO:0000256" key="3">
    <source>
        <dbReference type="PROSITE-ProRule" id="PRU00335"/>
    </source>
</evidence>
<dbReference type="SUPFAM" id="SSF48498">
    <property type="entry name" value="Tetracyclin repressor-like, C-terminal domain"/>
    <property type="match status" value="1"/>
</dbReference>
<dbReference type="InterPro" id="IPR001647">
    <property type="entry name" value="HTH_TetR"/>
</dbReference>
<dbReference type="Pfam" id="PF00440">
    <property type="entry name" value="TetR_N"/>
    <property type="match status" value="1"/>
</dbReference>
<dbReference type="SUPFAM" id="SSF46689">
    <property type="entry name" value="Homeodomain-like"/>
    <property type="match status" value="1"/>
</dbReference>
<accession>A0A917TRF5</accession>
<keyword evidence="2 3" id="KW-0238">DNA-binding</keyword>
<feature type="DNA-binding region" description="H-T-H motif" evidence="3">
    <location>
        <begin position="43"/>
        <end position="62"/>
    </location>
</feature>
<evidence type="ECO:0000259" key="4">
    <source>
        <dbReference type="PROSITE" id="PS50977"/>
    </source>
</evidence>
<reference evidence="5" key="1">
    <citation type="journal article" date="2014" name="Int. J. Syst. Evol. Microbiol.">
        <title>Complete genome sequence of Corynebacterium casei LMG S-19264T (=DSM 44701T), isolated from a smear-ripened cheese.</title>
        <authorList>
            <consortium name="US DOE Joint Genome Institute (JGI-PGF)"/>
            <person name="Walter F."/>
            <person name="Albersmeier A."/>
            <person name="Kalinowski J."/>
            <person name="Ruckert C."/>
        </authorList>
    </citation>
    <scope>NUCLEOTIDE SEQUENCE</scope>
    <source>
        <strain evidence="5">CGMCC 1.6333</strain>
    </source>
</reference>
<dbReference type="InterPro" id="IPR050624">
    <property type="entry name" value="HTH-type_Tx_Regulator"/>
</dbReference>
<dbReference type="Gene3D" id="1.10.357.10">
    <property type="entry name" value="Tetracycline Repressor, domain 2"/>
    <property type="match status" value="1"/>
</dbReference>
<dbReference type="PRINTS" id="PR00455">
    <property type="entry name" value="HTHTETR"/>
</dbReference>
<dbReference type="PANTHER" id="PTHR43479:SF11">
    <property type="entry name" value="ACREF_ENVCD OPERON REPRESSOR-RELATED"/>
    <property type="match status" value="1"/>
</dbReference>
<protein>
    <submittedName>
        <fullName evidence="5">TetR family transcriptional regulator</fullName>
    </submittedName>
</protein>
<proteinExistence type="predicted"/>
<comment type="caution">
    <text evidence="5">The sequence shown here is derived from an EMBL/GenBank/DDBJ whole genome shotgun (WGS) entry which is preliminary data.</text>
</comment>
<name>A0A917TRF5_9BACI</name>
<dbReference type="OrthoDB" id="277085at2"/>
<feature type="domain" description="HTH tetR-type" evidence="4">
    <location>
        <begin position="20"/>
        <end position="80"/>
    </location>
</feature>
<gene>
    <name evidence="5" type="ORF">GCM10011351_19920</name>
</gene>
<evidence type="ECO:0000256" key="2">
    <source>
        <dbReference type="ARBA" id="ARBA00023125"/>
    </source>
</evidence>
<dbReference type="Proteomes" id="UP000618460">
    <property type="component" value="Unassembled WGS sequence"/>
</dbReference>
<dbReference type="AlphaFoldDB" id="A0A917TRF5"/>
<dbReference type="InterPro" id="IPR009057">
    <property type="entry name" value="Homeodomain-like_sf"/>
</dbReference>
<evidence type="ECO:0000313" key="6">
    <source>
        <dbReference type="Proteomes" id="UP000618460"/>
    </source>
</evidence>